<keyword evidence="4 6" id="KW-0274">FAD</keyword>
<dbReference type="SUPFAM" id="SSF54373">
    <property type="entry name" value="FAD-linked reductases, C-terminal domain"/>
    <property type="match status" value="1"/>
</dbReference>
<feature type="domain" description="Glucose-methanol-choline oxidoreductase N-terminal" evidence="7">
    <location>
        <begin position="85"/>
        <end position="108"/>
    </location>
</feature>
<dbReference type="GO" id="GO:0050660">
    <property type="term" value="F:flavin adenine dinucleotide binding"/>
    <property type="evidence" value="ECO:0007669"/>
    <property type="project" value="InterPro"/>
</dbReference>
<dbReference type="EMBL" id="CP033972">
    <property type="protein sequence ID" value="AZG45639.1"/>
    <property type="molecule type" value="Genomic_DNA"/>
</dbReference>
<accession>A0A3G8JMG6</accession>
<dbReference type="InterPro" id="IPR000172">
    <property type="entry name" value="GMC_OxRdtase_N"/>
</dbReference>
<comment type="cofactor">
    <cofactor evidence="1">
        <name>FAD</name>
        <dbReference type="ChEBI" id="CHEBI:57692"/>
    </cofactor>
</comment>
<comment type="similarity">
    <text evidence="2 6">Belongs to the GMC oxidoreductase family.</text>
</comment>
<feature type="active site" description="Proton acceptor" evidence="5">
    <location>
        <position position="512"/>
    </location>
</feature>
<dbReference type="Pfam" id="PF05199">
    <property type="entry name" value="GMC_oxred_C"/>
    <property type="match status" value="1"/>
</dbReference>
<evidence type="ECO:0000259" key="8">
    <source>
        <dbReference type="PROSITE" id="PS00624"/>
    </source>
</evidence>
<reference evidence="9 10" key="1">
    <citation type="submission" date="2018-11" db="EMBL/GenBank/DDBJ databases">
        <title>Gordonia insulae sp. nov., isolated from an island soil.</title>
        <authorList>
            <person name="Kim Y.S."/>
            <person name="Kim S.B."/>
        </authorList>
    </citation>
    <scope>NUCLEOTIDE SEQUENCE [LARGE SCALE GENOMIC DNA]</scope>
    <source>
        <strain evidence="9 10">MMS17-SY073</strain>
    </source>
</reference>
<dbReference type="PANTHER" id="PTHR11552">
    <property type="entry name" value="GLUCOSE-METHANOL-CHOLINE GMC OXIDOREDUCTASE"/>
    <property type="match status" value="1"/>
</dbReference>
<dbReference type="EC" id="1.1.-.-" evidence="9"/>
<gene>
    <name evidence="9" type="ORF">D7316_02235</name>
</gene>
<dbReference type="Pfam" id="PF00732">
    <property type="entry name" value="GMC_oxred_N"/>
    <property type="match status" value="1"/>
</dbReference>
<evidence type="ECO:0000313" key="9">
    <source>
        <dbReference type="EMBL" id="AZG45639.1"/>
    </source>
</evidence>
<dbReference type="GO" id="GO:0016614">
    <property type="term" value="F:oxidoreductase activity, acting on CH-OH group of donors"/>
    <property type="evidence" value="ECO:0007669"/>
    <property type="project" value="InterPro"/>
</dbReference>
<dbReference type="SUPFAM" id="SSF51905">
    <property type="entry name" value="FAD/NAD(P)-binding domain"/>
    <property type="match status" value="1"/>
</dbReference>
<dbReference type="AlphaFoldDB" id="A0A3G8JMG6"/>
<evidence type="ECO:0000256" key="3">
    <source>
        <dbReference type="ARBA" id="ARBA00022630"/>
    </source>
</evidence>
<dbReference type="InterPro" id="IPR012132">
    <property type="entry name" value="GMC_OxRdtase"/>
</dbReference>
<keyword evidence="3 6" id="KW-0285">Flavoprotein</keyword>
<dbReference type="InterPro" id="IPR036188">
    <property type="entry name" value="FAD/NAD-bd_sf"/>
</dbReference>
<name>A0A3G8JMG6_9ACTN</name>
<evidence type="ECO:0000256" key="2">
    <source>
        <dbReference type="ARBA" id="ARBA00010790"/>
    </source>
</evidence>
<keyword evidence="9" id="KW-0560">Oxidoreductase</keyword>
<sequence>MPSTAPRTVDYVVVGTGSAGAVVANRLSADSHNEVLVLEAGTKDSDKFIHIPAAFSKLFGSASDWDYSTEPQQALGDRRVFYPRGKTLGGSSSMNAMMWVRGFAADYDDWAERAGDDWSFDRLVDYFRRIENVAGATESDEGTTGPLRVSHQRSPRSLTRAFLDAAAECGYPVERANLPEPKGFSQTMVTQHKGARFSSADAYLRPALKRKNLSLITEALATKVLFEGTRAVGVEYTHGGRTQTVHARREVVLCGGAINTPQLLMLSGVGDSGELAGHGIRTVADNRGVGHNLLDHLLAPIGWDVDAGTLRDAESPRQLADYLLRRRGMLTSNVGEAYGFIRSRDDLRLPDLELIFAPAAFYNEGLGEAHPHHAVAMGPILVQPESTGTVSLRSADPGAKPLIDPQYLSDPNGVDRAAMMQGLRATVEIAQAPSLRGRLGVVSQPRTDSRVPDEEILTEVLNRHSHTLYHPVGTCRMGTDADSVVTPTLAVRGVSGLRVADASVMPTIVRGHTHAPSVVIGEKAADLILASR</sequence>
<dbReference type="InterPro" id="IPR007867">
    <property type="entry name" value="GMC_OxRtase_C"/>
</dbReference>
<evidence type="ECO:0000256" key="5">
    <source>
        <dbReference type="PIRSR" id="PIRSR000137-1"/>
    </source>
</evidence>
<dbReference type="Proteomes" id="UP000271469">
    <property type="component" value="Chromosome"/>
</dbReference>
<dbReference type="PANTHER" id="PTHR11552:SF147">
    <property type="entry name" value="CHOLINE DEHYDROGENASE, MITOCHONDRIAL"/>
    <property type="match status" value="1"/>
</dbReference>
<dbReference type="KEGG" id="gom:D7316_02235"/>
<evidence type="ECO:0000256" key="1">
    <source>
        <dbReference type="ARBA" id="ARBA00001974"/>
    </source>
</evidence>
<evidence type="ECO:0000256" key="4">
    <source>
        <dbReference type="ARBA" id="ARBA00022827"/>
    </source>
</evidence>
<feature type="active site" description="Proton donor" evidence="5">
    <location>
        <position position="470"/>
    </location>
</feature>
<evidence type="ECO:0000256" key="6">
    <source>
        <dbReference type="RuleBase" id="RU003968"/>
    </source>
</evidence>
<protein>
    <submittedName>
        <fullName evidence="9">Putative GMC-type oxidoreductase</fullName>
        <ecNumber evidence="9">1.1.-.-</ecNumber>
    </submittedName>
</protein>
<dbReference type="RefSeq" id="WP_124708281.1">
    <property type="nucleotide sequence ID" value="NZ_CP033972.1"/>
</dbReference>
<dbReference type="PROSITE" id="PS00623">
    <property type="entry name" value="GMC_OXRED_1"/>
    <property type="match status" value="1"/>
</dbReference>
<keyword evidence="10" id="KW-1185">Reference proteome</keyword>
<evidence type="ECO:0000259" key="7">
    <source>
        <dbReference type="PROSITE" id="PS00623"/>
    </source>
</evidence>
<feature type="domain" description="Glucose-methanol-choline oxidoreductase N-terminal" evidence="8">
    <location>
        <begin position="256"/>
        <end position="270"/>
    </location>
</feature>
<dbReference type="Gene3D" id="3.30.560.10">
    <property type="entry name" value="Glucose Oxidase, domain 3"/>
    <property type="match status" value="1"/>
</dbReference>
<evidence type="ECO:0000313" key="10">
    <source>
        <dbReference type="Proteomes" id="UP000271469"/>
    </source>
</evidence>
<dbReference type="OrthoDB" id="9785276at2"/>
<proteinExistence type="inferred from homology"/>
<dbReference type="PROSITE" id="PS00624">
    <property type="entry name" value="GMC_OXRED_2"/>
    <property type="match status" value="1"/>
</dbReference>
<dbReference type="PIRSF" id="PIRSF000137">
    <property type="entry name" value="Alcohol_oxidase"/>
    <property type="match status" value="1"/>
</dbReference>
<organism evidence="9 10">
    <name type="scientific">Gordonia insulae</name>
    <dbReference type="NCBI Taxonomy" id="2420509"/>
    <lineage>
        <taxon>Bacteria</taxon>
        <taxon>Bacillati</taxon>
        <taxon>Actinomycetota</taxon>
        <taxon>Actinomycetes</taxon>
        <taxon>Mycobacteriales</taxon>
        <taxon>Gordoniaceae</taxon>
        <taxon>Gordonia</taxon>
    </lineage>
</organism>
<dbReference type="Gene3D" id="3.50.50.60">
    <property type="entry name" value="FAD/NAD(P)-binding domain"/>
    <property type="match status" value="1"/>
</dbReference>